<evidence type="ECO:0000259" key="3">
    <source>
        <dbReference type="Pfam" id="PF22073"/>
    </source>
</evidence>
<feature type="compositionally biased region" description="Polar residues" evidence="1">
    <location>
        <begin position="62"/>
        <end position="73"/>
    </location>
</feature>
<evidence type="ECO:0000259" key="4">
    <source>
        <dbReference type="Pfam" id="PF22074"/>
    </source>
</evidence>
<evidence type="ECO:0000259" key="2">
    <source>
        <dbReference type="Pfam" id="PF22064"/>
    </source>
</evidence>
<feature type="compositionally biased region" description="Polar residues" evidence="1">
    <location>
        <begin position="527"/>
        <end position="539"/>
    </location>
</feature>
<feature type="compositionally biased region" description="Polar residues" evidence="1">
    <location>
        <begin position="963"/>
        <end position="981"/>
    </location>
</feature>
<proteinExistence type="predicted"/>
<dbReference type="GO" id="GO:0051298">
    <property type="term" value="P:centrosome duplication"/>
    <property type="evidence" value="ECO:0007669"/>
    <property type="project" value="InterPro"/>
</dbReference>
<feature type="domain" description="Cep192-like" evidence="4">
    <location>
        <begin position="1119"/>
        <end position="1237"/>
    </location>
</feature>
<dbReference type="GO" id="GO:0005814">
    <property type="term" value="C:centriole"/>
    <property type="evidence" value="ECO:0007669"/>
    <property type="project" value="TreeGrafter"/>
</dbReference>
<evidence type="ECO:0000313" key="6">
    <source>
        <dbReference type="Proteomes" id="UP000002358"/>
    </source>
</evidence>
<dbReference type="Pfam" id="PF22074">
    <property type="entry name" value="Cep192_D5"/>
    <property type="match status" value="1"/>
</dbReference>
<feature type="region of interest" description="Disordered" evidence="1">
    <location>
        <begin position="948"/>
        <end position="995"/>
    </location>
</feature>
<dbReference type="GO" id="GO:0071539">
    <property type="term" value="P:protein localization to centrosome"/>
    <property type="evidence" value="ECO:0007669"/>
    <property type="project" value="InterPro"/>
</dbReference>
<evidence type="ECO:0008006" key="7">
    <source>
        <dbReference type="Google" id="ProtNLM"/>
    </source>
</evidence>
<dbReference type="EnsemblMetazoa" id="XM_008205284">
    <property type="protein sequence ID" value="XP_008203506"/>
    <property type="gene ID" value="LOC100679288"/>
</dbReference>
<dbReference type="InterPro" id="IPR054090">
    <property type="entry name" value="Cep192_Spd-2-like_dom"/>
</dbReference>
<reference evidence="5" key="1">
    <citation type="submission" date="2021-01" db="UniProtKB">
        <authorList>
            <consortium name="EnsemblMetazoa"/>
        </authorList>
    </citation>
    <scope>IDENTIFICATION</scope>
</reference>
<feature type="domain" description="Cep192/Spd-2-like" evidence="3">
    <location>
        <begin position="998"/>
        <end position="1110"/>
    </location>
</feature>
<dbReference type="Pfam" id="PF22073">
    <property type="entry name" value="Cep192_D4"/>
    <property type="match status" value="1"/>
</dbReference>
<dbReference type="Gene3D" id="2.60.40.10">
    <property type="entry name" value="Immunoglobulins"/>
    <property type="match status" value="1"/>
</dbReference>
<feature type="region of interest" description="Disordered" evidence="1">
    <location>
        <begin position="415"/>
        <end position="444"/>
    </location>
</feature>
<dbReference type="PANTHER" id="PTHR16029">
    <property type="entry name" value="CENTROSOMAL PROTEIN OF 192 KDA"/>
    <property type="match status" value="1"/>
</dbReference>
<feature type="compositionally biased region" description="Polar residues" evidence="1">
    <location>
        <begin position="131"/>
        <end position="161"/>
    </location>
</feature>
<organism evidence="5 6">
    <name type="scientific">Nasonia vitripennis</name>
    <name type="common">Parasitic wasp</name>
    <dbReference type="NCBI Taxonomy" id="7425"/>
    <lineage>
        <taxon>Eukaryota</taxon>
        <taxon>Metazoa</taxon>
        <taxon>Ecdysozoa</taxon>
        <taxon>Arthropoda</taxon>
        <taxon>Hexapoda</taxon>
        <taxon>Insecta</taxon>
        <taxon>Pterygota</taxon>
        <taxon>Neoptera</taxon>
        <taxon>Endopterygota</taxon>
        <taxon>Hymenoptera</taxon>
        <taxon>Apocrita</taxon>
        <taxon>Proctotrupomorpha</taxon>
        <taxon>Chalcidoidea</taxon>
        <taxon>Pteromalidae</taxon>
        <taxon>Pteromalinae</taxon>
        <taxon>Nasonia</taxon>
    </lineage>
</organism>
<protein>
    <recommendedName>
        <fullName evidence="7">Centrosomal protein of 192 kDa</fullName>
    </recommendedName>
</protein>
<dbReference type="OMA" id="MAQFNNE"/>
<dbReference type="KEGG" id="nvi:100679288"/>
<feature type="region of interest" description="Disordered" evidence="1">
    <location>
        <begin position="481"/>
        <end position="571"/>
    </location>
</feature>
<dbReference type="InterPro" id="IPR013783">
    <property type="entry name" value="Ig-like_fold"/>
</dbReference>
<feature type="compositionally biased region" description="Basic and acidic residues" evidence="1">
    <location>
        <begin position="560"/>
        <end position="570"/>
    </location>
</feature>
<dbReference type="OrthoDB" id="67059at2759"/>
<feature type="compositionally biased region" description="Basic and acidic residues" evidence="1">
    <location>
        <begin position="484"/>
        <end position="496"/>
    </location>
</feature>
<dbReference type="GO" id="GO:0000242">
    <property type="term" value="C:pericentriolar material"/>
    <property type="evidence" value="ECO:0007669"/>
    <property type="project" value="TreeGrafter"/>
</dbReference>
<feature type="compositionally biased region" description="Polar residues" evidence="1">
    <location>
        <begin position="497"/>
        <end position="518"/>
    </location>
</feature>
<sequence>MELNKQQTYDPKKFAKKQKLPDLTDVTLLNTPMPQACSTVDRKSVQNRRSNLDEQNKHRQLNFDNSNITNNSGESSLGIIQNISSLLDDSTLDEMQGKDCPERERELARKLLLKCGNSLIPSLSKPDKENNVNSTNLQKVSNAYSRSSSIKNRQSLNSNQRRSMEPDFKSVGSSSIVFEPTEIGARSSELNKTPEKTEPFPIPNFSGISYNSNIAELMAQFGDEEFMSGSKAGSQILADEMSWRKNELAPMPVNNNSQDKNRLELSCFSGIIDDANFTVDGGRVSIGEFFKNKCAGTGHLSTTTCSERPSFGLNTKSPQKVPGRLRALVDDTVTSEASYHPEEKECKSADCTKEPSVMSLSTIAQVLQDIDSATPRKLVDQILDANKKKRKQRVENDNPACETYTVLPSNRISLPASRSTHFSEKSERDKTQNNYGHKLSLDSKNTSEFDTKSFHELLSQTNNLDPKLRKILESDLEDTLSLETPKKSENRTDGRSSLHQNQLKSPNISVPRAEQSSMPHPRKMSHLPNSHNKFTSSTMIGDKSSLIHDTGPTDMSDPTLTKDDSTKEDTLTNSVKNQSFDTRKVEIGKKTHELCTCLVGINKEADFELYNGTDRWILCSLKLHQIQGDKSNIQLELPDDDILIEPDARKSFKIGVKMPHMGKLTIAIFHIPCSDMVTRTSWYMKHLMCFVPEEPDIKISIPSENEMDFGIITEDTSNSLPITLENKNSIEIPVVLYINQNTPRSFNIGECLDDTVSSVSNEKETVCLTLKPRQPVTINVDFRGMSLQSFGDAAFQKGVYNAEAKLRVSICYKANEEYLINEVPLKGIIGSCKLDIVDTQFPLTLQPKVGRVISLKNSGSIAVSATVDIVQSKENQTECRDFFICPNNIVLNGGQKLALQISYKPENYKTDNERQALIRLAVENKVYFYPLIGEKVMEIDHFSSDSFHQMHRSETPQRLRAISSPTSPHSPMFNRSGNSGRHSPGSTASGGTVTGSVVPIRAKETALVWSSIKSGRSDTKTLTIRNTSNNKIKLLATIKATDQTFKFLKDRQTLATSMIFSLQGMESKTLSVVFTPNYPKAAAGKIMFAHHNSHARDNLVKVVKLFGYGGYGKIEISEAVKDTSGQMWLSLGTLNSEGVLHAKIRLQNTGDLMGFTKIKLTPKALYPSSVSNWYVEPTELLLAPNEIQWITMEFRPRRNDIATLHQTGVIHVGTLKIIHGDEPTRLRIRRLYNKLKDSGQLYDKIDEQADEFKEIIHNISRAFPGETFPQDLTLIGDSVQNLGELCKGIVQNEVKLTVEIHPDETISMLQDNMDDSQIFYSLCSDHDESHFGGESYLPAE</sequence>
<dbReference type="InterPro" id="IPR054091">
    <property type="entry name" value="Cep192-like_D5"/>
</dbReference>
<accession>A0A7M7H319</accession>
<dbReference type="SMR" id="A0A7M7H319"/>
<feature type="region of interest" description="Disordered" evidence="1">
    <location>
        <begin position="41"/>
        <end position="73"/>
    </location>
</feature>
<dbReference type="GO" id="GO:0019901">
    <property type="term" value="F:protein kinase binding"/>
    <property type="evidence" value="ECO:0007669"/>
    <property type="project" value="TreeGrafter"/>
</dbReference>
<dbReference type="GO" id="GO:0005737">
    <property type="term" value="C:cytoplasm"/>
    <property type="evidence" value="ECO:0007669"/>
    <property type="project" value="TreeGrafter"/>
</dbReference>
<dbReference type="GO" id="GO:0090222">
    <property type="term" value="P:centrosome-templated microtubule nucleation"/>
    <property type="evidence" value="ECO:0007669"/>
    <property type="project" value="InterPro"/>
</dbReference>
<feature type="compositionally biased region" description="Low complexity" evidence="1">
    <location>
        <begin position="985"/>
        <end position="995"/>
    </location>
</feature>
<dbReference type="Proteomes" id="UP000002358">
    <property type="component" value="Chromosome 3"/>
</dbReference>
<gene>
    <name evidence="5" type="primary">100679288</name>
</gene>
<evidence type="ECO:0000313" key="5">
    <source>
        <dbReference type="EnsemblMetazoa" id="XP_008203506"/>
    </source>
</evidence>
<name>A0A7M7H319_NASVI</name>
<dbReference type="Pfam" id="PF22064">
    <property type="entry name" value="Cep192_D2"/>
    <property type="match status" value="1"/>
</dbReference>
<feature type="domain" description="Cep192-like" evidence="2">
    <location>
        <begin position="694"/>
        <end position="831"/>
    </location>
</feature>
<dbReference type="PANTHER" id="PTHR16029:SF11">
    <property type="entry name" value="CENTROSOMAL PROTEIN OF 192 KDA"/>
    <property type="match status" value="1"/>
</dbReference>
<evidence type="ECO:0000256" key="1">
    <source>
        <dbReference type="SAM" id="MobiDB-lite"/>
    </source>
</evidence>
<feature type="compositionally biased region" description="Basic and acidic residues" evidence="1">
    <location>
        <begin position="41"/>
        <end position="57"/>
    </location>
</feature>
<keyword evidence="6" id="KW-1185">Reference proteome</keyword>
<feature type="region of interest" description="Disordered" evidence="1">
    <location>
        <begin position="122"/>
        <end position="203"/>
    </location>
</feature>
<dbReference type="InParanoid" id="A0A7M7H319"/>
<dbReference type="InterPro" id="IPR054086">
    <property type="entry name" value="Cep192-like_D2"/>
</dbReference>
<feature type="compositionally biased region" description="Basic and acidic residues" evidence="1">
    <location>
        <begin position="421"/>
        <end position="431"/>
    </location>
</feature>
<dbReference type="GO" id="GO:0090307">
    <property type="term" value="P:mitotic spindle assembly"/>
    <property type="evidence" value="ECO:0007669"/>
    <property type="project" value="TreeGrafter"/>
</dbReference>
<dbReference type="InterPro" id="IPR039103">
    <property type="entry name" value="Spd-2/CEP192"/>
</dbReference>